<organism evidence="6 7">
    <name type="scientific">Azoarcus indigens</name>
    <dbReference type="NCBI Taxonomy" id="29545"/>
    <lineage>
        <taxon>Bacteria</taxon>
        <taxon>Pseudomonadati</taxon>
        <taxon>Pseudomonadota</taxon>
        <taxon>Betaproteobacteria</taxon>
        <taxon>Rhodocyclales</taxon>
        <taxon>Zoogloeaceae</taxon>
        <taxon>Azoarcus</taxon>
    </lineage>
</organism>
<keyword evidence="2" id="KW-0408">Iron</keyword>
<dbReference type="InterPro" id="IPR011051">
    <property type="entry name" value="RmlC_Cupin_sf"/>
</dbReference>
<dbReference type="Pfam" id="PF17954">
    <property type="entry name" value="Pirin_C_2"/>
    <property type="match status" value="1"/>
</dbReference>
<evidence type="ECO:0000256" key="3">
    <source>
        <dbReference type="RuleBase" id="RU003457"/>
    </source>
</evidence>
<accession>A0A4R6DQP1</accession>
<evidence type="ECO:0000313" key="7">
    <source>
        <dbReference type="Proteomes" id="UP000295129"/>
    </source>
</evidence>
<comment type="cofactor">
    <cofactor evidence="2">
        <name>Fe cation</name>
        <dbReference type="ChEBI" id="CHEBI:24875"/>
    </cofactor>
    <text evidence="2">Binds 1 Fe cation per subunit.</text>
</comment>
<keyword evidence="7" id="KW-1185">Reference proteome</keyword>
<dbReference type="InterPro" id="IPR014710">
    <property type="entry name" value="RmlC-like_jellyroll"/>
</dbReference>
<dbReference type="Gene3D" id="2.60.120.10">
    <property type="entry name" value="Jelly Rolls"/>
    <property type="match status" value="2"/>
</dbReference>
<feature type="domain" description="Pirin N-terminal" evidence="4">
    <location>
        <begin position="9"/>
        <end position="119"/>
    </location>
</feature>
<dbReference type="AlphaFoldDB" id="A0A4R6DQP1"/>
<dbReference type="SUPFAM" id="SSF51182">
    <property type="entry name" value="RmlC-like cupins"/>
    <property type="match status" value="1"/>
</dbReference>
<dbReference type="Pfam" id="PF02678">
    <property type="entry name" value="Pirin"/>
    <property type="match status" value="1"/>
</dbReference>
<comment type="similarity">
    <text evidence="1 3">Belongs to the pirin family.</text>
</comment>
<dbReference type="EMBL" id="SNVV01000024">
    <property type="protein sequence ID" value="TDN46874.1"/>
    <property type="molecule type" value="Genomic_DNA"/>
</dbReference>
<dbReference type="InterPro" id="IPR012093">
    <property type="entry name" value="Pirin"/>
</dbReference>
<feature type="binding site" evidence="2">
    <location>
        <position position="59"/>
    </location>
    <ligand>
        <name>Fe cation</name>
        <dbReference type="ChEBI" id="CHEBI:24875"/>
    </ligand>
</feature>
<sequence length="229" mass="24917">MITTRLAQDRGHANFGWLDSHHTFSFGSYYDPRHMGVSALRVINDDRVVAGAGFDTHRHRDMEIISYVLEGTIEHKDSTGTHSQLKAGEVQVMSAGRGIAHSEYNPSAKDGLHFLQIWIEPAVDGIAPGYVQQDFSGLRGKNLIVSPDGRDGSLPIHQDASVYQLKLAAGEEASHEATAGRSYYVHVAQGSLRVNEVLLNTGDGAEIAGEALIRLQAEGETEALLFELP</sequence>
<evidence type="ECO:0000313" key="6">
    <source>
        <dbReference type="EMBL" id="TDN46874.1"/>
    </source>
</evidence>
<gene>
    <name evidence="6" type="ORF">C7389_12434</name>
</gene>
<proteinExistence type="inferred from homology"/>
<evidence type="ECO:0000256" key="2">
    <source>
        <dbReference type="PIRSR" id="PIRSR006232-1"/>
    </source>
</evidence>
<dbReference type="InterPro" id="IPR003829">
    <property type="entry name" value="Pirin_N_dom"/>
</dbReference>
<evidence type="ECO:0008006" key="8">
    <source>
        <dbReference type="Google" id="ProtNLM"/>
    </source>
</evidence>
<reference evidence="6 7" key="1">
    <citation type="submission" date="2019-03" db="EMBL/GenBank/DDBJ databases">
        <title>Genomic Encyclopedia of Type Strains, Phase IV (KMG-IV): sequencing the most valuable type-strain genomes for metagenomic binning, comparative biology and taxonomic classification.</title>
        <authorList>
            <person name="Goeker M."/>
        </authorList>
    </citation>
    <scope>NUCLEOTIDE SEQUENCE [LARGE SCALE GENOMIC DNA]</scope>
    <source>
        <strain evidence="6 7">DSM 12121</strain>
    </source>
</reference>
<feature type="domain" description="Quercetin 2,3-dioxygenase C-terminal cupin" evidence="5">
    <location>
        <begin position="143"/>
        <end position="228"/>
    </location>
</feature>
<feature type="binding site" evidence="2">
    <location>
        <position position="103"/>
    </location>
    <ligand>
        <name>Fe cation</name>
        <dbReference type="ChEBI" id="CHEBI:24875"/>
    </ligand>
</feature>
<evidence type="ECO:0000256" key="1">
    <source>
        <dbReference type="ARBA" id="ARBA00008416"/>
    </source>
</evidence>
<feature type="binding site" evidence="2">
    <location>
        <position position="101"/>
    </location>
    <ligand>
        <name>Fe cation</name>
        <dbReference type="ChEBI" id="CHEBI:24875"/>
    </ligand>
</feature>
<dbReference type="Proteomes" id="UP000295129">
    <property type="component" value="Unassembled WGS sequence"/>
</dbReference>
<dbReference type="InterPro" id="IPR041602">
    <property type="entry name" value="Quercetinase_C"/>
</dbReference>
<dbReference type="OrthoDB" id="321327at2"/>
<dbReference type="RefSeq" id="WP_133594556.1">
    <property type="nucleotide sequence ID" value="NZ_SNVV01000024.1"/>
</dbReference>
<dbReference type="CDD" id="cd02910">
    <property type="entry name" value="cupin_Yhhw_N"/>
    <property type="match status" value="1"/>
</dbReference>
<dbReference type="PIRSF" id="PIRSF006232">
    <property type="entry name" value="Pirin"/>
    <property type="match status" value="1"/>
</dbReference>
<feature type="binding site" evidence="2">
    <location>
        <position position="57"/>
    </location>
    <ligand>
        <name>Fe cation</name>
        <dbReference type="ChEBI" id="CHEBI:24875"/>
    </ligand>
</feature>
<dbReference type="GO" id="GO:0046872">
    <property type="term" value="F:metal ion binding"/>
    <property type="evidence" value="ECO:0007669"/>
    <property type="project" value="UniProtKB-KW"/>
</dbReference>
<keyword evidence="2" id="KW-0479">Metal-binding</keyword>
<dbReference type="CDD" id="cd20311">
    <property type="entry name" value="cupin_Yhhw_C"/>
    <property type="match status" value="1"/>
</dbReference>
<evidence type="ECO:0000259" key="4">
    <source>
        <dbReference type="Pfam" id="PF02678"/>
    </source>
</evidence>
<name>A0A4R6DQP1_9RHOO</name>
<dbReference type="PANTHER" id="PTHR43212">
    <property type="entry name" value="QUERCETIN 2,3-DIOXYGENASE"/>
    <property type="match status" value="1"/>
</dbReference>
<dbReference type="PANTHER" id="PTHR43212:SF3">
    <property type="entry name" value="QUERCETIN 2,3-DIOXYGENASE"/>
    <property type="match status" value="1"/>
</dbReference>
<evidence type="ECO:0000259" key="5">
    <source>
        <dbReference type="Pfam" id="PF17954"/>
    </source>
</evidence>
<comment type="caution">
    <text evidence="6">The sequence shown here is derived from an EMBL/GenBank/DDBJ whole genome shotgun (WGS) entry which is preliminary data.</text>
</comment>
<protein>
    <recommendedName>
        <fullName evidence="8">Pirin N-terminal domain-containing protein</fullName>
    </recommendedName>
</protein>